<evidence type="ECO:0000256" key="2">
    <source>
        <dbReference type="ARBA" id="ARBA00007560"/>
    </source>
</evidence>
<dbReference type="Proteomes" id="UP001318860">
    <property type="component" value="Unassembled WGS sequence"/>
</dbReference>
<name>A0ABR0UPV1_REHGL</name>
<evidence type="ECO:0000313" key="5">
    <source>
        <dbReference type="EMBL" id="KAK6124689.1"/>
    </source>
</evidence>
<accession>A0ABR0UPV1</accession>
<dbReference type="InterPro" id="IPR007133">
    <property type="entry name" value="RNA_pol_II-assoc_Paf1"/>
</dbReference>
<dbReference type="PANTHER" id="PTHR23188:SF12">
    <property type="entry name" value="RNA POLYMERASE II-ASSOCIATED FACTOR 1 HOMOLOG"/>
    <property type="match status" value="1"/>
</dbReference>
<dbReference type="Pfam" id="PF03985">
    <property type="entry name" value="Paf1"/>
    <property type="match status" value="1"/>
</dbReference>
<dbReference type="EMBL" id="JABTTQ020002325">
    <property type="protein sequence ID" value="KAK6124689.1"/>
    <property type="molecule type" value="Genomic_DNA"/>
</dbReference>
<dbReference type="PANTHER" id="PTHR23188">
    <property type="entry name" value="RNA POLYMERASE II-ASSOCIATED FACTOR 1 HOMOLOG"/>
    <property type="match status" value="1"/>
</dbReference>
<keyword evidence="6" id="KW-1185">Reference proteome</keyword>
<gene>
    <name evidence="5" type="ORF">DH2020_041572</name>
</gene>
<comment type="subcellular location">
    <subcellularLocation>
        <location evidence="1">Nucleus</location>
    </subcellularLocation>
</comment>
<comment type="caution">
    <text evidence="5">The sequence shown here is derived from an EMBL/GenBank/DDBJ whole genome shotgun (WGS) entry which is preliminary data.</text>
</comment>
<evidence type="ECO:0000256" key="3">
    <source>
        <dbReference type="ARBA" id="ARBA00023242"/>
    </source>
</evidence>
<proteinExistence type="inferred from homology"/>
<sequence>MGVTGGLGKGKVFRNELPDPSAKVKLMRIPRDSDRYCKYQPMSLEKSWTPQLEIAPDLGIPLDLLDISVYNPPKGERIPLDPEDEELLRDDDPITPTETNGLRKKQRPRDEDISWLLKTEHICPYPMVSTKQSLREKRAKELQDSRRENLLRNLNSRYNDDFVVAKFDSAPTADSEICRKPNAADCLEHECRAIMITSVASSSDTEKTGKLLAYMVPSIDEVRDDADKPRTYLVVFGESEAKYLPLPTKFILRKKNANEGKSSEELEPIPVPKTVTVRRRSTVDAVELRDEKDFVASKNKYNVFKKLKWQHWPTA</sequence>
<evidence type="ECO:0000256" key="1">
    <source>
        <dbReference type="ARBA" id="ARBA00004123"/>
    </source>
</evidence>
<comment type="similarity">
    <text evidence="2">Belongs to the PAF1 family.</text>
</comment>
<protein>
    <submittedName>
        <fullName evidence="5">Uncharacterized protein</fullName>
    </submittedName>
</protein>
<evidence type="ECO:0000313" key="6">
    <source>
        <dbReference type="Proteomes" id="UP001318860"/>
    </source>
</evidence>
<feature type="region of interest" description="Disordered" evidence="4">
    <location>
        <begin position="75"/>
        <end position="109"/>
    </location>
</feature>
<evidence type="ECO:0000256" key="4">
    <source>
        <dbReference type="SAM" id="MobiDB-lite"/>
    </source>
</evidence>
<keyword evidence="3" id="KW-0539">Nucleus</keyword>
<reference evidence="5 6" key="1">
    <citation type="journal article" date="2021" name="Comput. Struct. Biotechnol. J.">
        <title>De novo genome assembly of the potent medicinal plant Rehmannia glutinosa using nanopore technology.</title>
        <authorList>
            <person name="Ma L."/>
            <person name="Dong C."/>
            <person name="Song C."/>
            <person name="Wang X."/>
            <person name="Zheng X."/>
            <person name="Niu Y."/>
            <person name="Chen S."/>
            <person name="Feng W."/>
        </authorList>
    </citation>
    <scope>NUCLEOTIDE SEQUENCE [LARGE SCALE GENOMIC DNA]</scope>
    <source>
        <strain evidence="5">DH-2019</strain>
    </source>
</reference>
<organism evidence="5 6">
    <name type="scientific">Rehmannia glutinosa</name>
    <name type="common">Chinese foxglove</name>
    <dbReference type="NCBI Taxonomy" id="99300"/>
    <lineage>
        <taxon>Eukaryota</taxon>
        <taxon>Viridiplantae</taxon>
        <taxon>Streptophyta</taxon>
        <taxon>Embryophyta</taxon>
        <taxon>Tracheophyta</taxon>
        <taxon>Spermatophyta</taxon>
        <taxon>Magnoliopsida</taxon>
        <taxon>eudicotyledons</taxon>
        <taxon>Gunneridae</taxon>
        <taxon>Pentapetalae</taxon>
        <taxon>asterids</taxon>
        <taxon>lamiids</taxon>
        <taxon>Lamiales</taxon>
        <taxon>Orobanchaceae</taxon>
        <taxon>Rehmannieae</taxon>
        <taxon>Rehmannia</taxon>
    </lineage>
</organism>